<dbReference type="CDD" id="cd02869">
    <property type="entry name" value="PseudoU_synth_RluA_like"/>
    <property type="match status" value="1"/>
</dbReference>
<dbReference type="GO" id="GO:0000455">
    <property type="term" value="P:enzyme-directed rRNA pseudouridine synthesis"/>
    <property type="evidence" value="ECO:0007669"/>
    <property type="project" value="TreeGrafter"/>
</dbReference>
<proteinExistence type="predicted"/>
<feature type="domain" description="Pseudouridine synthase RsuA/RluA-like" evidence="1">
    <location>
        <begin position="365"/>
        <end position="511"/>
    </location>
</feature>
<dbReference type="EMBL" id="CP140154">
    <property type="protein sequence ID" value="WQG91822.1"/>
    <property type="molecule type" value="Genomic_DNA"/>
</dbReference>
<dbReference type="Gene3D" id="3.30.2350.10">
    <property type="entry name" value="Pseudouridine synthase"/>
    <property type="match status" value="1"/>
</dbReference>
<dbReference type="PANTHER" id="PTHR21600:SF89">
    <property type="entry name" value="RIBOSOMAL LARGE SUBUNIT PSEUDOURIDINE SYNTHASE A"/>
    <property type="match status" value="1"/>
</dbReference>
<dbReference type="EMBL" id="FPIZ01000013">
    <property type="protein sequence ID" value="SFW73542.1"/>
    <property type="molecule type" value="Genomic_DNA"/>
</dbReference>
<evidence type="ECO:0000313" key="5">
    <source>
        <dbReference type="Proteomes" id="UP001326715"/>
    </source>
</evidence>
<dbReference type="Pfam" id="PF00849">
    <property type="entry name" value="PseudoU_synth_2"/>
    <property type="match status" value="1"/>
</dbReference>
<dbReference type="InterPro" id="IPR006224">
    <property type="entry name" value="PsdUridine_synth_RluA-like_CS"/>
</dbReference>
<evidence type="ECO:0000313" key="2">
    <source>
        <dbReference type="EMBL" id="SFW73542.1"/>
    </source>
</evidence>
<dbReference type="STRING" id="1004.SAMN05661012_04021"/>
<reference evidence="3 5" key="2">
    <citation type="submission" date="2023-11" db="EMBL/GenBank/DDBJ databases">
        <title>MicrobeMod: A computational toolkit for identifying prokaryotic methylation and restriction-modification with nanopore sequencing.</title>
        <authorList>
            <person name="Crits-Christoph A."/>
            <person name="Kang S.C."/>
            <person name="Lee H."/>
            <person name="Ostrov N."/>
        </authorList>
    </citation>
    <scope>NUCLEOTIDE SEQUENCE [LARGE SCALE GENOMIC DNA]</scope>
    <source>
        <strain evidence="3 5">ATCC 23090</strain>
    </source>
</reference>
<dbReference type="GO" id="GO:0140098">
    <property type="term" value="F:catalytic activity, acting on RNA"/>
    <property type="evidence" value="ECO:0007669"/>
    <property type="project" value="UniProtKB-ARBA"/>
</dbReference>
<dbReference type="PANTHER" id="PTHR21600">
    <property type="entry name" value="MITOCHONDRIAL RNA PSEUDOURIDINE SYNTHASE"/>
    <property type="match status" value="1"/>
</dbReference>
<sequence length="558" mass="63323">MGDKIAYFSGESIKDIALPERFTFPFFYEPHPLSRLAAADLQYYLETHTGLDHNFGLENDTDGAPIGKMFGVLVIKDQQGRLGYLSGFSGKLANSNDHPKFVPPVFDMLTENSFFLQGLEIITGINTRIDQLSNDENYLRLQLELKEALQTSNTDINALKAQLRLNKENRKLLRATLKERLNEADYAIAEADIINQSLADKRQLKYLSDEWMQTIRELQAQVVAFDAQIEPLKNERKERSADLQQQIFEQYSFLNKDLKRKSLQEIFKETPFGKPPAGSGECALPKLLQFAFKNGLQPIAMAEFWWGASPKSDIRKHQQFYPACTGKCKPILAHMLEGIEIDANPLLDIKEDRHPLEIIFEDDSFVVVNKPSGLRSVPGVNIDDSVYSRLKQGLLATEPLIIHRLDMDTSGLLVVAKTPSAHKHIQRQFLQRTVRKRYTALLSKVIHQSGGMIDLPLGPDLFNRPRQLVCFETGKKSVTKWEVVKRYADTTKVNFWPLTGRTHQLRMHSAHASGLNAPIVGDDLYGTPSERMYLHAAEIEFVHPATREKVSFAIEEGF</sequence>
<evidence type="ECO:0000313" key="4">
    <source>
        <dbReference type="Proteomes" id="UP000183788"/>
    </source>
</evidence>
<dbReference type="SUPFAM" id="SSF55120">
    <property type="entry name" value="Pseudouridine synthase"/>
    <property type="match status" value="1"/>
</dbReference>
<dbReference type="OrthoDB" id="9807829at2"/>
<keyword evidence="5" id="KW-1185">Reference proteome</keyword>
<dbReference type="InterPro" id="IPR020103">
    <property type="entry name" value="PsdUridine_synth_cat_dom_sf"/>
</dbReference>
<dbReference type="GO" id="GO:0009982">
    <property type="term" value="F:pseudouridine synthase activity"/>
    <property type="evidence" value="ECO:0007669"/>
    <property type="project" value="InterPro"/>
</dbReference>
<dbReference type="InterPro" id="IPR050188">
    <property type="entry name" value="RluA_PseudoU_synthase"/>
</dbReference>
<evidence type="ECO:0000313" key="3">
    <source>
        <dbReference type="EMBL" id="WQG91822.1"/>
    </source>
</evidence>
<dbReference type="RefSeq" id="WP_072363020.1">
    <property type="nucleotide sequence ID" value="NZ_CP139972.1"/>
</dbReference>
<dbReference type="GO" id="GO:0003723">
    <property type="term" value="F:RNA binding"/>
    <property type="evidence" value="ECO:0007669"/>
    <property type="project" value="InterPro"/>
</dbReference>
<dbReference type="Proteomes" id="UP001326715">
    <property type="component" value="Chromosome"/>
</dbReference>
<evidence type="ECO:0000259" key="1">
    <source>
        <dbReference type="Pfam" id="PF00849"/>
    </source>
</evidence>
<dbReference type="Proteomes" id="UP000183788">
    <property type="component" value="Unassembled WGS sequence"/>
</dbReference>
<name>A0A1K1RNE7_9BACT</name>
<accession>A0A1K1RNE7</accession>
<dbReference type="PROSITE" id="PS01129">
    <property type="entry name" value="PSI_RLU"/>
    <property type="match status" value="1"/>
</dbReference>
<dbReference type="AlphaFoldDB" id="A0A1K1RNE7"/>
<dbReference type="InterPro" id="IPR006145">
    <property type="entry name" value="PsdUridine_synth_RsuA/RluA"/>
</dbReference>
<reference evidence="2 4" key="1">
    <citation type="submission" date="2016-11" db="EMBL/GenBank/DDBJ databases">
        <authorList>
            <person name="Jaros S."/>
            <person name="Januszkiewicz K."/>
            <person name="Wedrychowicz H."/>
        </authorList>
    </citation>
    <scope>NUCLEOTIDE SEQUENCE [LARGE SCALE GENOMIC DNA]</scope>
    <source>
        <strain evidence="2 4">DSM 784</strain>
    </source>
</reference>
<gene>
    <name evidence="2" type="ORF">SAMN05661012_04021</name>
    <name evidence="3" type="ORF">SR876_09930</name>
</gene>
<organism evidence="2 4">
    <name type="scientific">Chitinophaga sancti</name>
    <dbReference type="NCBI Taxonomy" id="1004"/>
    <lineage>
        <taxon>Bacteria</taxon>
        <taxon>Pseudomonadati</taxon>
        <taxon>Bacteroidota</taxon>
        <taxon>Chitinophagia</taxon>
        <taxon>Chitinophagales</taxon>
        <taxon>Chitinophagaceae</taxon>
        <taxon>Chitinophaga</taxon>
    </lineage>
</organism>
<protein>
    <submittedName>
        <fullName evidence="3">Pseudouridine synthase</fullName>
    </submittedName>
    <submittedName>
        <fullName evidence="2">tRNA pseudouridine32 synthase / 23S rRNA pseudouridine746 synthase</fullName>
    </submittedName>
</protein>